<gene>
    <name evidence="2" type="ORF">GB883_09285</name>
</gene>
<keyword evidence="2" id="KW-0808">Transferase</keyword>
<dbReference type="InterPro" id="IPR001173">
    <property type="entry name" value="Glyco_trans_2-like"/>
</dbReference>
<dbReference type="InterPro" id="IPR050834">
    <property type="entry name" value="Glycosyltransf_2"/>
</dbReference>
<comment type="caution">
    <text evidence="2">The sequence shown here is derived from an EMBL/GenBank/DDBJ whole genome shotgun (WGS) entry which is preliminary data.</text>
</comment>
<organism evidence="2 3">
    <name type="scientific">Georgenia thermotolerans</name>
    <dbReference type="NCBI Taxonomy" id="527326"/>
    <lineage>
        <taxon>Bacteria</taxon>
        <taxon>Bacillati</taxon>
        <taxon>Actinomycetota</taxon>
        <taxon>Actinomycetes</taxon>
        <taxon>Micrococcales</taxon>
        <taxon>Bogoriellaceae</taxon>
        <taxon>Georgenia</taxon>
    </lineage>
</organism>
<evidence type="ECO:0000313" key="2">
    <source>
        <dbReference type="EMBL" id="KAE8764401.1"/>
    </source>
</evidence>
<dbReference type="EMBL" id="WHJE01000034">
    <property type="protein sequence ID" value="KAE8764401.1"/>
    <property type="molecule type" value="Genomic_DNA"/>
</dbReference>
<accession>A0A7J5UQ95</accession>
<dbReference type="Gene3D" id="3.90.550.10">
    <property type="entry name" value="Spore Coat Polysaccharide Biosynthesis Protein SpsA, Chain A"/>
    <property type="match status" value="1"/>
</dbReference>
<sequence length="282" mass="30650">MEPVAPVTVVVPYFNAADSIARALDSVVAQSVPPAEIVVVDDGSDAEDAQRLRRMLASGRYGPVRLIALGENSGPSAARNAGWDAAGQPFIAFLDADDSWHPEKLQRQLDLFRLHPEASLIAHRGAVQAGSGRLEARLDVEPVIRRVTPIRLILRNQFGTPAVMIRSSVRARFDERVRYAEDRDLWMRLLVSGELVLVSSDQLAVYHKALYGAGGLSAQLWRMEKGELAVYWRLARARAISPALLVLAGALSLAKHARRLAIVAARTARRSGPDSLASARGG</sequence>
<dbReference type="Proteomes" id="UP000451860">
    <property type="component" value="Unassembled WGS sequence"/>
</dbReference>
<proteinExistence type="predicted"/>
<keyword evidence="3" id="KW-1185">Reference proteome</keyword>
<dbReference type="AlphaFoldDB" id="A0A7J5UQ95"/>
<dbReference type="GO" id="GO:0016740">
    <property type="term" value="F:transferase activity"/>
    <property type="evidence" value="ECO:0007669"/>
    <property type="project" value="UniProtKB-KW"/>
</dbReference>
<dbReference type="CDD" id="cd00761">
    <property type="entry name" value="Glyco_tranf_GTA_type"/>
    <property type="match status" value="1"/>
</dbReference>
<dbReference type="PANTHER" id="PTHR43685">
    <property type="entry name" value="GLYCOSYLTRANSFERASE"/>
    <property type="match status" value="1"/>
</dbReference>
<dbReference type="RefSeq" id="WP_152202804.1">
    <property type="nucleotide sequence ID" value="NZ_VUKF01000018.1"/>
</dbReference>
<dbReference type="PANTHER" id="PTHR43685:SF2">
    <property type="entry name" value="GLYCOSYLTRANSFERASE 2-LIKE DOMAIN-CONTAINING PROTEIN"/>
    <property type="match status" value="1"/>
</dbReference>
<dbReference type="SUPFAM" id="SSF53448">
    <property type="entry name" value="Nucleotide-diphospho-sugar transferases"/>
    <property type="match status" value="1"/>
</dbReference>
<evidence type="ECO:0000313" key="3">
    <source>
        <dbReference type="Proteomes" id="UP000451860"/>
    </source>
</evidence>
<dbReference type="Pfam" id="PF00535">
    <property type="entry name" value="Glycos_transf_2"/>
    <property type="match status" value="1"/>
</dbReference>
<dbReference type="InterPro" id="IPR029044">
    <property type="entry name" value="Nucleotide-diphossugar_trans"/>
</dbReference>
<dbReference type="OrthoDB" id="8549922at2"/>
<name>A0A7J5UQ95_9MICO</name>
<feature type="domain" description="Glycosyltransferase 2-like" evidence="1">
    <location>
        <begin position="8"/>
        <end position="140"/>
    </location>
</feature>
<protein>
    <submittedName>
        <fullName evidence="2">Glycosyltransferase</fullName>
    </submittedName>
</protein>
<evidence type="ECO:0000259" key="1">
    <source>
        <dbReference type="Pfam" id="PF00535"/>
    </source>
</evidence>
<reference evidence="2 3" key="1">
    <citation type="submission" date="2019-10" db="EMBL/GenBank/DDBJ databases">
        <title>Georgenia wutianyii sp. nov. and Georgenia yuyongxinii sp. nov. isolated from plateau pika (Ochotona curzoniae) in the Qinghai-Tibet plateau of China.</title>
        <authorList>
            <person name="Tian Z."/>
        </authorList>
    </citation>
    <scope>NUCLEOTIDE SEQUENCE [LARGE SCALE GENOMIC DNA]</scope>
    <source>
        <strain evidence="2 3">DSM 21501</strain>
    </source>
</reference>